<comment type="similarity">
    <text evidence="1">Belongs to the RelB/DinJ antitoxin family.</text>
</comment>
<gene>
    <name evidence="3" type="ORF">IAB19_06190</name>
</gene>
<dbReference type="InterPro" id="IPR013321">
    <property type="entry name" value="Arc_rbn_hlx_hlx"/>
</dbReference>
<accession>A0A9D9DCR1</accession>
<reference evidence="3" key="1">
    <citation type="submission" date="2020-10" db="EMBL/GenBank/DDBJ databases">
        <authorList>
            <person name="Gilroy R."/>
        </authorList>
    </citation>
    <scope>NUCLEOTIDE SEQUENCE</scope>
    <source>
        <strain evidence="3">17213</strain>
    </source>
</reference>
<reference evidence="3" key="2">
    <citation type="journal article" date="2021" name="PeerJ">
        <title>Extensive microbial diversity within the chicken gut microbiome revealed by metagenomics and culture.</title>
        <authorList>
            <person name="Gilroy R."/>
            <person name="Ravi A."/>
            <person name="Getino M."/>
            <person name="Pursley I."/>
            <person name="Horton D.L."/>
            <person name="Alikhan N.F."/>
            <person name="Baker D."/>
            <person name="Gharbi K."/>
            <person name="Hall N."/>
            <person name="Watson M."/>
            <person name="Adriaenssens E.M."/>
            <person name="Foster-Nyarko E."/>
            <person name="Jarju S."/>
            <person name="Secka A."/>
            <person name="Antonio M."/>
            <person name="Oren A."/>
            <person name="Chaudhuri R.R."/>
            <person name="La Ragione R."/>
            <person name="Hildebrand F."/>
            <person name="Pallen M.J."/>
        </authorList>
    </citation>
    <scope>NUCLEOTIDE SEQUENCE</scope>
    <source>
        <strain evidence="3">17213</strain>
    </source>
</reference>
<dbReference type="GO" id="GO:0015643">
    <property type="term" value="F:toxic substance binding"/>
    <property type="evidence" value="ECO:0007669"/>
    <property type="project" value="InterPro"/>
</dbReference>
<proteinExistence type="inferred from homology"/>
<dbReference type="InterPro" id="IPR007337">
    <property type="entry name" value="RelB/DinJ"/>
</dbReference>
<organism evidence="3 4">
    <name type="scientific">Candidatus Avisuccinivibrio stercorigallinarum</name>
    <dbReference type="NCBI Taxonomy" id="2840704"/>
    <lineage>
        <taxon>Bacteria</taxon>
        <taxon>Pseudomonadati</taxon>
        <taxon>Pseudomonadota</taxon>
        <taxon>Gammaproteobacteria</taxon>
        <taxon>Aeromonadales</taxon>
        <taxon>Succinivibrionaceae</taxon>
        <taxon>Succinivibrionaceae incertae sedis</taxon>
        <taxon>Candidatus Avisuccinivibrio</taxon>
    </lineage>
</organism>
<dbReference type="AlphaFoldDB" id="A0A9D9DCR1"/>
<dbReference type="NCBIfam" id="TIGR02384">
    <property type="entry name" value="RelB_DinJ"/>
    <property type="match status" value="1"/>
</dbReference>
<evidence type="ECO:0000313" key="4">
    <source>
        <dbReference type="Proteomes" id="UP000823631"/>
    </source>
</evidence>
<evidence type="ECO:0000313" key="3">
    <source>
        <dbReference type="EMBL" id="MBO8415950.1"/>
    </source>
</evidence>
<name>A0A9D9DCR1_9GAMM</name>
<dbReference type="GO" id="GO:0006355">
    <property type="term" value="P:regulation of DNA-templated transcription"/>
    <property type="evidence" value="ECO:0007669"/>
    <property type="project" value="InterPro"/>
</dbReference>
<dbReference type="Proteomes" id="UP000823631">
    <property type="component" value="Unassembled WGS sequence"/>
</dbReference>
<dbReference type="PANTHER" id="PTHR38781">
    <property type="entry name" value="ANTITOXIN DINJ-RELATED"/>
    <property type="match status" value="1"/>
</dbReference>
<dbReference type="GO" id="GO:0044010">
    <property type="term" value="P:single-species biofilm formation"/>
    <property type="evidence" value="ECO:0007669"/>
    <property type="project" value="InterPro"/>
</dbReference>
<sequence length="92" mass="10231">MAEKTTTASISVDADLKARAEALFAELGLDLQTAVNIFLRQSLREDGLPFAVKLERPNKETMAAMLEAERIENDPSVKSYTDLDELFADLKK</sequence>
<dbReference type="PIRSF" id="PIRSF003108">
    <property type="entry name" value="DinJ"/>
    <property type="match status" value="1"/>
</dbReference>
<evidence type="ECO:0000256" key="1">
    <source>
        <dbReference type="ARBA" id="ARBA00010562"/>
    </source>
</evidence>
<comment type="caution">
    <text evidence="3">The sequence shown here is derived from an EMBL/GenBank/DDBJ whole genome shotgun (WGS) entry which is preliminary data.</text>
</comment>
<protein>
    <submittedName>
        <fullName evidence="3">Type II toxin-antitoxin system RelB/DinJ family antitoxin</fullName>
    </submittedName>
</protein>
<evidence type="ECO:0000256" key="2">
    <source>
        <dbReference type="ARBA" id="ARBA00022649"/>
    </source>
</evidence>
<keyword evidence="2" id="KW-1277">Toxin-antitoxin system</keyword>
<dbReference type="PANTHER" id="PTHR38781:SF1">
    <property type="entry name" value="ANTITOXIN DINJ-RELATED"/>
    <property type="match status" value="1"/>
</dbReference>
<dbReference type="GO" id="GO:0000987">
    <property type="term" value="F:cis-regulatory region sequence-specific DNA binding"/>
    <property type="evidence" value="ECO:0007669"/>
    <property type="project" value="InterPro"/>
</dbReference>
<dbReference type="InterPro" id="IPR026262">
    <property type="entry name" value="DinJ"/>
</dbReference>
<dbReference type="Gene3D" id="1.10.1220.10">
    <property type="entry name" value="Met repressor-like"/>
    <property type="match status" value="1"/>
</dbReference>
<dbReference type="EMBL" id="JADINH010000131">
    <property type="protein sequence ID" value="MBO8415950.1"/>
    <property type="molecule type" value="Genomic_DNA"/>
</dbReference>
<dbReference type="Pfam" id="PF04221">
    <property type="entry name" value="RelB"/>
    <property type="match status" value="1"/>
</dbReference>
<dbReference type="GO" id="GO:0006351">
    <property type="term" value="P:DNA-templated transcription"/>
    <property type="evidence" value="ECO:0007669"/>
    <property type="project" value="TreeGrafter"/>
</dbReference>